<dbReference type="GO" id="GO:0005743">
    <property type="term" value="C:mitochondrial inner membrane"/>
    <property type="evidence" value="ECO:0007669"/>
    <property type="project" value="UniProtKB-SubCell"/>
</dbReference>
<evidence type="ECO:0000256" key="2">
    <source>
        <dbReference type="ARBA" id="ARBA00005453"/>
    </source>
</evidence>
<comment type="subcellular location">
    <subcellularLocation>
        <location evidence="1">Mitochondrion inner membrane</location>
        <topology evidence="1">Peripheral membrane protein</topology>
        <orientation evidence="1">Matrix side</orientation>
    </subcellularLocation>
</comment>
<comment type="caution">
    <text evidence="7">The sequence shown here is derived from an EMBL/GenBank/DDBJ whole genome shotgun (WGS) entry which is preliminary data.</text>
</comment>
<dbReference type="EMBL" id="QBLH01001778">
    <property type="protein sequence ID" value="TGZ51166.1"/>
    <property type="molecule type" value="Genomic_DNA"/>
</dbReference>
<evidence type="ECO:0008006" key="9">
    <source>
        <dbReference type="Google" id="ProtNLM"/>
    </source>
</evidence>
<gene>
    <name evidence="7" type="ORF">DBV15_10521</name>
</gene>
<dbReference type="STRING" id="300112.A0A4S2KP46"/>
<keyword evidence="5" id="KW-0496">Mitochondrion</keyword>
<evidence type="ECO:0000313" key="8">
    <source>
        <dbReference type="Proteomes" id="UP000310200"/>
    </source>
</evidence>
<evidence type="ECO:0000256" key="4">
    <source>
        <dbReference type="ARBA" id="ARBA00022946"/>
    </source>
</evidence>
<reference evidence="7 8" key="1">
    <citation type="journal article" date="2019" name="Philos. Trans. R. Soc. Lond., B, Biol. Sci.">
        <title>Ant behaviour and brain gene expression of defending hosts depend on the ecological success of the intruding social parasite.</title>
        <authorList>
            <person name="Kaur R."/>
            <person name="Stoldt M."/>
            <person name="Jongepier E."/>
            <person name="Feldmeyer B."/>
            <person name="Menzel F."/>
            <person name="Bornberg-Bauer E."/>
            <person name="Foitzik S."/>
        </authorList>
    </citation>
    <scope>NUCLEOTIDE SEQUENCE [LARGE SCALE GENOMIC DNA]</scope>
    <source>
        <tissue evidence="7">Whole body</tissue>
    </source>
</reference>
<proteinExistence type="inferred from homology"/>
<evidence type="ECO:0000313" key="7">
    <source>
        <dbReference type="EMBL" id="TGZ51166.1"/>
    </source>
</evidence>
<keyword evidence="3" id="KW-0999">Mitochondrion inner membrane</keyword>
<dbReference type="Proteomes" id="UP000310200">
    <property type="component" value="Unassembled WGS sequence"/>
</dbReference>
<keyword evidence="4" id="KW-0809">Transit peptide</keyword>
<organism evidence="7 8">
    <name type="scientific">Temnothorax longispinosus</name>
    <dbReference type="NCBI Taxonomy" id="300112"/>
    <lineage>
        <taxon>Eukaryota</taxon>
        <taxon>Metazoa</taxon>
        <taxon>Ecdysozoa</taxon>
        <taxon>Arthropoda</taxon>
        <taxon>Hexapoda</taxon>
        <taxon>Insecta</taxon>
        <taxon>Pterygota</taxon>
        <taxon>Neoptera</taxon>
        <taxon>Endopterygota</taxon>
        <taxon>Hymenoptera</taxon>
        <taxon>Apocrita</taxon>
        <taxon>Aculeata</taxon>
        <taxon>Formicoidea</taxon>
        <taxon>Formicidae</taxon>
        <taxon>Myrmicinae</taxon>
        <taxon>Temnothorax</taxon>
    </lineage>
</organism>
<dbReference type="PANTHER" id="PTHR31107:SF2">
    <property type="entry name" value="CYTOCHROME C OXIDASE ASSEMBLY FACTOR 8"/>
    <property type="match status" value="1"/>
</dbReference>
<dbReference type="GO" id="GO:0097193">
    <property type="term" value="P:intrinsic apoptotic signaling pathway"/>
    <property type="evidence" value="ECO:0007669"/>
    <property type="project" value="InterPro"/>
</dbReference>
<dbReference type="Pfam" id="PF10231">
    <property type="entry name" value="COA8"/>
    <property type="match status" value="1"/>
</dbReference>
<protein>
    <recommendedName>
        <fullName evidence="9">Apoptogenic protein 1, mitochondrial</fullName>
    </recommendedName>
</protein>
<keyword evidence="8" id="KW-1185">Reference proteome</keyword>
<evidence type="ECO:0000256" key="1">
    <source>
        <dbReference type="ARBA" id="ARBA00004443"/>
    </source>
</evidence>
<comment type="similarity">
    <text evidence="2">Belongs to the COA8 family.</text>
</comment>
<name>A0A4S2KP46_9HYME</name>
<dbReference type="PANTHER" id="PTHR31107">
    <property type="entry name" value="APOPTOGENIC PROTEIN 1, MITOCHONDRIAL"/>
    <property type="match status" value="1"/>
</dbReference>
<keyword evidence="6" id="KW-0472">Membrane</keyword>
<evidence type="ECO:0000256" key="3">
    <source>
        <dbReference type="ARBA" id="ARBA00022792"/>
    </source>
</evidence>
<evidence type="ECO:0000256" key="5">
    <source>
        <dbReference type="ARBA" id="ARBA00023128"/>
    </source>
</evidence>
<sequence>MLNVALQCYNYRTKHFTRQLCRLFSVETVKLKNNYQLRDVIGPPDPVSNLRPVLFASPTKETYLEKRYKELRKETQQWNQIFWSKHNTNFIKERKQFQQMLEAQGKTLTADNMSVFYKQFLDKNWQSHFNYNIMWYKKNIKILFFGIAVKISKLKIK</sequence>
<dbReference type="AlphaFoldDB" id="A0A4S2KP46"/>
<dbReference type="InterPro" id="IPR018796">
    <property type="entry name" value="COA8"/>
</dbReference>
<accession>A0A4S2KP46</accession>
<evidence type="ECO:0000256" key="6">
    <source>
        <dbReference type="ARBA" id="ARBA00023136"/>
    </source>
</evidence>